<dbReference type="InterPro" id="IPR036388">
    <property type="entry name" value="WH-like_DNA-bd_sf"/>
</dbReference>
<dbReference type="AlphaFoldDB" id="X1LNR7"/>
<dbReference type="InterPro" id="IPR002571">
    <property type="entry name" value="HrcA"/>
</dbReference>
<dbReference type="PANTHER" id="PTHR34824">
    <property type="entry name" value="HEAT-INDUCIBLE TRANSCRIPTION REPRESSOR HRCA"/>
    <property type="match status" value="1"/>
</dbReference>
<evidence type="ECO:0000259" key="6">
    <source>
        <dbReference type="Pfam" id="PF08220"/>
    </source>
</evidence>
<dbReference type="SUPFAM" id="SSF46785">
    <property type="entry name" value="Winged helix' DNA-binding domain"/>
    <property type="match status" value="1"/>
</dbReference>
<dbReference type="PANTHER" id="PTHR34824:SF1">
    <property type="entry name" value="HEAT-INDUCIBLE TRANSCRIPTION REPRESSOR HRCA"/>
    <property type="match status" value="1"/>
</dbReference>
<organism evidence="7">
    <name type="scientific">marine sediment metagenome</name>
    <dbReference type="NCBI Taxonomy" id="412755"/>
    <lineage>
        <taxon>unclassified sequences</taxon>
        <taxon>metagenomes</taxon>
        <taxon>ecological metagenomes</taxon>
    </lineage>
</organism>
<name>X1LNR7_9ZZZZ</name>
<protein>
    <recommendedName>
        <fullName evidence="8">Heat-inducible transcription repressor HrcA C-terminal domain-containing protein</fullName>
    </recommendedName>
</protein>
<dbReference type="GO" id="GO:0003677">
    <property type="term" value="F:DNA binding"/>
    <property type="evidence" value="ECO:0007669"/>
    <property type="project" value="InterPro"/>
</dbReference>
<evidence type="ECO:0000256" key="2">
    <source>
        <dbReference type="ARBA" id="ARBA00023015"/>
    </source>
</evidence>
<evidence type="ECO:0000256" key="1">
    <source>
        <dbReference type="ARBA" id="ARBA00022491"/>
    </source>
</evidence>
<reference evidence="7" key="1">
    <citation type="journal article" date="2014" name="Front. Microbiol.">
        <title>High frequency of phylogenetically diverse reductive dehalogenase-homologous genes in deep subseafloor sedimentary metagenomes.</title>
        <authorList>
            <person name="Kawai M."/>
            <person name="Futagami T."/>
            <person name="Toyoda A."/>
            <person name="Takaki Y."/>
            <person name="Nishi S."/>
            <person name="Hori S."/>
            <person name="Arai W."/>
            <person name="Tsubouchi T."/>
            <person name="Morono Y."/>
            <person name="Uchiyama I."/>
            <person name="Ito T."/>
            <person name="Fujiyama A."/>
            <person name="Inagaki F."/>
            <person name="Takami H."/>
        </authorList>
    </citation>
    <scope>NUCLEOTIDE SEQUENCE</scope>
    <source>
        <strain evidence="7">Expedition CK06-06</strain>
    </source>
</reference>
<evidence type="ECO:0000313" key="7">
    <source>
        <dbReference type="EMBL" id="GAI04025.1"/>
    </source>
</evidence>
<dbReference type="Gene3D" id="1.10.10.10">
    <property type="entry name" value="Winged helix-like DNA-binding domain superfamily/Winged helix DNA-binding domain"/>
    <property type="match status" value="1"/>
</dbReference>
<gene>
    <name evidence="7" type="ORF">S06H3_21213</name>
</gene>
<comment type="caution">
    <text evidence="7">The sequence shown here is derived from an EMBL/GenBank/DDBJ whole genome shotgun (WGS) entry which is preliminary data.</text>
</comment>
<feature type="non-terminal residue" evidence="7">
    <location>
        <position position="1"/>
    </location>
</feature>
<dbReference type="Pfam" id="PF08220">
    <property type="entry name" value="HTH_DeoR"/>
    <property type="match status" value="1"/>
</dbReference>
<dbReference type="InterPro" id="IPR001034">
    <property type="entry name" value="DeoR_HTH"/>
</dbReference>
<dbReference type="GO" id="GO:0045892">
    <property type="term" value="P:negative regulation of DNA-templated transcription"/>
    <property type="evidence" value="ECO:0007669"/>
    <property type="project" value="TreeGrafter"/>
</dbReference>
<feature type="domain" description="HTH deoR-type" evidence="6">
    <location>
        <begin position="23"/>
        <end position="49"/>
    </location>
</feature>
<keyword evidence="1" id="KW-0678">Repressor</keyword>
<evidence type="ECO:0000256" key="4">
    <source>
        <dbReference type="ARBA" id="ARBA00023163"/>
    </source>
</evidence>
<keyword evidence="4" id="KW-0804">Transcription</keyword>
<dbReference type="Gene3D" id="3.30.390.60">
    <property type="entry name" value="Heat-inducible transcription repressor hrca homolog, domain 3"/>
    <property type="match status" value="1"/>
</dbReference>
<evidence type="ECO:0008006" key="8">
    <source>
        <dbReference type="Google" id="ProtNLM"/>
    </source>
</evidence>
<dbReference type="InterPro" id="IPR036390">
    <property type="entry name" value="WH_DNA-bd_sf"/>
</dbReference>
<dbReference type="SUPFAM" id="SSF55781">
    <property type="entry name" value="GAF domain-like"/>
    <property type="match status" value="1"/>
</dbReference>
<dbReference type="Pfam" id="PF01628">
    <property type="entry name" value="HrcA"/>
    <property type="match status" value="1"/>
</dbReference>
<dbReference type="Gene3D" id="3.30.450.40">
    <property type="match status" value="1"/>
</dbReference>
<evidence type="ECO:0000256" key="3">
    <source>
        <dbReference type="ARBA" id="ARBA00023016"/>
    </source>
</evidence>
<dbReference type="InterPro" id="IPR029016">
    <property type="entry name" value="GAF-like_dom_sf"/>
</dbReference>
<keyword evidence="3" id="KW-0346">Stress response</keyword>
<dbReference type="InterPro" id="IPR023120">
    <property type="entry name" value="WHTH_transcript_rep_HrcA_IDD"/>
</dbReference>
<proteinExistence type="predicted"/>
<feature type="non-terminal residue" evidence="7">
    <location>
        <position position="259"/>
    </location>
</feature>
<dbReference type="GO" id="GO:0003700">
    <property type="term" value="F:DNA-binding transcription factor activity"/>
    <property type="evidence" value="ECO:0007669"/>
    <property type="project" value="InterPro"/>
</dbReference>
<sequence length="259" mass="29541">IVNEYIAGTMPMASKDIAYNYNLKVSPATVRNDVAYLEEQEYVIRPHPSAGTIPTDKAYRYYVETISRDAKLPPIEQDLLYELLREAKEEIEQWLKLAAVLLAHFVHNVAVITLPKAPRCRFKHLDLIALQDFVALLILVLYEARVRQKILSLNKRITQDDLTMLTGKLNSVYAGMSSSEILAKKTELSPEERQVTACVVDTMATEDKLEHGKPFLEGLYLMLSQPEFAKNPRMVSLLELLEEGDWLGNIPRPELDKRE</sequence>
<keyword evidence="2" id="KW-0805">Transcription regulation</keyword>
<evidence type="ECO:0000259" key="5">
    <source>
        <dbReference type="Pfam" id="PF01628"/>
    </source>
</evidence>
<feature type="domain" description="Heat-inducible transcription repressor HrcA C-terminal" evidence="5">
    <location>
        <begin position="92"/>
        <end position="247"/>
    </location>
</feature>
<accession>X1LNR7</accession>
<dbReference type="EMBL" id="BARV01011106">
    <property type="protein sequence ID" value="GAI04025.1"/>
    <property type="molecule type" value="Genomic_DNA"/>
</dbReference>
<dbReference type="InterPro" id="IPR021153">
    <property type="entry name" value="HrcA_C"/>
</dbReference>